<sequence length="39" mass="4374">MGTILYPALPYCRYSSHYSPTNAGNIARPAQTVRKSMRT</sequence>
<reference evidence="1 2" key="1">
    <citation type="submission" date="2008-10" db="EMBL/GenBank/DDBJ databases">
        <title>Draft genome sequence of Bifidobacterium catenulatum (DSM 16992).</title>
        <authorList>
            <person name="Sudarsanam P."/>
            <person name="Ley R."/>
            <person name="Guruge J."/>
            <person name="Turnbaugh P.J."/>
            <person name="Mahowald M."/>
            <person name="Liep D."/>
            <person name="Gordon J."/>
        </authorList>
    </citation>
    <scope>NUCLEOTIDE SEQUENCE [LARGE SCALE GENOMIC DNA]</scope>
    <source>
        <strain evidence="1 2">DSM 16992</strain>
    </source>
</reference>
<name>B6XSH2_9BIFI</name>
<gene>
    <name evidence="1" type="ORF">BIFCAT_00028</name>
</gene>
<evidence type="ECO:0000313" key="1">
    <source>
        <dbReference type="EMBL" id="EEB22398.1"/>
    </source>
</evidence>
<protein>
    <submittedName>
        <fullName evidence="1">Uncharacterized protein</fullName>
    </submittedName>
</protein>
<reference evidence="1 2" key="2">
    <citation type="submission" date="2008-10" db="EMBL/GenBank/DDBJ databases">
        <authorList>
            <person name="Fulton L."/>
            <person name="Clifton S."/>
            <person name="Fulton B."/>
            <person name="Xu J."/>
            <person name="Minx P."/>
            <person name="Pepin K.H."/>
            <person name="Johnson M."/>
            <person name="Bhonagiri V."/>
            <person name="Nash W.E."/>
            <person name="Mardis E.R."/>
            <person name="Wilson R.K."/>
        </authorList>
    </citation>
    <scope>NUCLEOTIDE SEQUENCE [LARGE SCALE GENOMIC DNA]</scope>
    <source>
        <strain evidence="1 2">DSM 16992</strain>
    </source>
</reference>
<dbReference type="Proteomes" id="UP000003882">
    <property type="component" value="Unassembled WGS sequence"/>
</dbReference>
<accession>B6XSH2</accession>
<dbReference type="AlphaFoldDB" id="B6XSH2"/>
<evidence type="ECO:0000313" key="2">
    <source>
        <dbReference type="Proteomes" id="UP000003882"/>
    </source>
</evidence>
<proteinExistence type="predicted"/>
<organism evidence="1 2">
    <name type="scientific">Bifidobacterium catenulatum DSM 16992 = JCM 1194 = LMG 11043</name>
    <dbReference type="NCBI Taxonomy" id="566552"/>
    <lineage>
        <taxon>Bacteria</taxon>
        <taxon>Bacillati</taxon>
        <taxon>Actinomycetota</taxon>
        <taxon>Actinomycetes</taxon>
        <taxon>Bifidobacteriales</taxon>
        <taxon>Bifidobacteriaceae</taxon>
        <taxon>Bifidobacterium</taxon>
    </lineage>
</organism>
<comment type="caution">
    <text evidence="1">The sequence shown here is derived from an EMBL/GenBank/DDBJ whole genome shotgun (WGS) entry which is preliminary data.</text>
</comment>
<dbReference type="EMBL" id="ABXY01000001">
    <property type="protein sequence ID" value="EEB22398.1"/>
    <property type="molecule type" value="Genomic_DNA"/>
</dbReference>